<dbReference type="OrthoDB" id="272077at2759"/>
<name>A0A9P6PSW8_9FUNG</name>
<dbReference type="InterPro" id="IPR017441">
    <property type="entry name" value="Protein_kinase_ATP_BS"/>
</dbReference>
<dbReference type="InterPro" id="IPR011990">
    <property type="entry name" value="TPR-like_helical_dom_sf"/>
</dbReference>
<evidence type="ECO:0000256" key="3">
    <source>
        <dbReference type="ARBA" id="ARBA00022840"/>
    </source>
</evidence>
<feature type="compositionally biased region" description="Basic and acidic residues" evidence="6">
    <location>
        <begin position="298"/>
        <end position="307"/>
    </location>
</feature>
<dbReference type="AlphaFoldDB" id="A0A9P6PSW8"/>
<keyword evidence="9" id="KW-1185">Reference proteome</keyword>
<dbReference type="Gene3D" id="1.25.40.10">
    <property type="entry name" value="Tetratricopeptide repeat domain"/>
    <property type="match status" value="3"/>
</dbReference>
<feature type="compositionally biased region" description="Acidic residues" evidence="6">
    <location>
        <begin position="281"/>
        <end position="296"/>
    </location>
</feature>
<dbReference type="Gene3D" id="1.10.510.10">
    <property type="entry name" value="Transferase(Phosphotransferase) domain 1"/>
    <property type="match status" value="2"/>
</dbReference>
<comment type="caution">
    <text evidence="8">The sequence shown here is derived from an EMBL/GenBank/DDBJ whole genome shotgun (WGS) entry which is preliminary data.</text>
</comment>
<dbReference type="GO" id="GO:0005524">
    <property type="term" value="F:ATP binding"/>
    <property type="evidence" value="ECO:0007669"/>
    <property type="project" value="UniProtKB-UniRule"/>
</dbReference>
<evidence type="ECO:0000259" key="7">
    <source>
        <dbReference type="PROSITE" id="PS50011"/>
    </source>
</evidence>
<dbReference type="PROSITE" id="PS00108">
    <property type="entry name" value="PROTEIN_KINASE_ST"/>
    <property type="match status" value="1"/>
</dbReference>
<accession>A0A9P6PSW8</accession>
<feature type="domain" description="Protein kinase" evidence="7">
    <location>
        <begin position="782"/>
        <end position="1044"/>
    </location>
</feature>
<dbReference type="PROSITE" id="PS50011">
    <property type="entry name" value="PROTEIN_KINASE_DOM"/>
    <property type="match status" value="2"/>
</dbReference>
<evidence type="ECO:0000313" key="8">
    <source>
        <dbReference type="EMBL" id="KAG0253371.1"/>
    </source>
</evidence>
<dbReference type="SUPFAM" id="SSF56112">
    <property type="entry name" value="Protein kinase-like (PK-like)"/>
    <property type="match status" value="2"/>
</dbReference>
<evidence type="ECO:0000256" key="4">
    <source>
        <dbReference type="ARBA" id="ARBA00038101"/>
    </source>
</evidence>
<dbReference type="Pfam" id="PF08238">
    <property type="entry name" value="Sel1"/>
    <property type="match status" value="11"/>
</dbReference>
<feature type="region of interest" description="Disordered" evidence="6">
    <location>
        <begin position="1043"/>
        <end position="1068"/>
    </location>
</feature>
<feature type="compositionally biased region" description="Basic and acidic residues" evidence="6">
    <location>
        <begin position="263"/>
        <end position="272"/>
    </location>
</feature>
<dbReference type="InterPro" id="IPR000719">
    <property type="entry name" value="Prot_kinase_dom"/>
</dbReference>
<feature type="region of interest" description="Disordered" evidence="6">
    <location>
        <begin position="263"/>
        <end position="319"/>
    </location>
</feature>
<dbReference type="SUPFAM" id="SSF81901">
    <property type="entry name" value="HCP-like"/>
    <property type="match status" value="3"/>
</dbReference>
<sequence length="1094" mass="121506">MDSARAKPVPRRSPLVLGKSLGRGAYGSVHQARWGTLVCAAKTFYLSQSDFHLQSIQKEITALQKLRSHHVIQFYRVYQEADRIFLLMELAENGSLSQAISKGSLREDDWPTKMRLANEIARGLAFIHQEGVLHRDLKSGNVLLTRYMEVKLADFGLAKIRSAMNAASMTSGSTAVITGTIRWMAPELLCVPIPKYSTKSDVFALGVVMWEMAANSTRPFKAGDMDALVALAIHRGEREILPDDTPAEYRDLVQRCWHQDRSQRPEAKDIVLGHDGSTEEGAGDEEKNDVEFEWSEADGTHTSEIHNGDGSTPGRHTDAANHDEYVGRVPETDDDVVTHMCTAAKRGNREAQLFLGWIYDHGHGVDKSDKDAFWWYRLAASHGSAVAQVHVAKIYLNGQGVDRSDGEAARWYLRAAVHGDVEAQYQMSLMYTSGRGVEQDDVEAARWYILAAENGHCDAQFTLSQWYSLGRGVTQSDADAAKWLTEAAKQGNMAAQLHLGMFYWNGQGVEQSDIEAIEWLTKAAIQGNVEAQHNLGLIYEGGRGADRSDIDAFRWFVMAAEQGYAEAQFLVGLRYVEGRGVQQSYIKARWWFTQAADQNNADAQRSLGVMYEQGQGIKQSDVEATHWYCKVADQGDSDVQTHVGLMYLEGRGVEQNDVDASKWFTKAAEHGDAVAQFHLGLMYLKGRGVEKNDNEAARWFTLGAEQGSVRAQLSLAHLYLEGQGVEQSDIEATKWLTKAAEQGCATAQSHLEQLNLGGLGLDQQNACDVASGITPQYSPFVLGIKLGSGSGTFGSVHEARWGNQPCAAKTFFYNQSDFHLQSIQKEISVLKRLRFRHIIQFYRTHEENGQIYLLMELAENGSLAQAINRGELFSVDWSAKSRLASEIAHGLAYIHGEGVLHHDIRSSCVLLSRHMEVKLADFGLVTVRMLVSAASTADQSKGGFAGTLRWMAPELLFAKKPEYTTKSDVYALGVVMWEMAANSTRPFRDQDNDALVAEAIGDGARETFPVDTPIEYREWAEKCWHQDPSLRPEASEAVQIHCNSSNESPDDDDASLIDFDLSESDSDDLERYRDEFASEASATQENIDQHIGQS</sequence>
<dbReference type="Proteomes" id="UP000807716">
    <property type="component" value="Unassembled WGS sequence"/>
</dbReference>
<dbReference type="InterPro" id="IPR008271">
    <property type="entry name" value="Ser/Thr_kinase_AS"/>
</dbReference>
<feature type="domain" description="Protein kinase" evidence="7">
    <location>
        <begin position="15"/>
        <end position="277"/>
    </location>
</feature>
<keyword evidence="3 5" id="KW-0067">ATP-binding</keyword>
<dbReference type="PANTHER" id="PTHR11102:SF160">
    <property type="entry name" value="ERAD-ASSOCIATED E3 UBIQUITIN-PROTEIN LIGASE COMPONENT HRD3"/>
    <property type="match status" value="1"/>
</dbReference>
<comment type="similarity">
    <text evidence="4">Belongs to the sel-1 family.</text>
</comment>
<dbReference type="PANTHER" id="PTHR11102">
    <property type="entry name" value="SEL-1-LIKE PROTEIN"/>
    <property type="match status" value="1"/>
</dbReference>
<gene>
    <name evidence="8" type="ORF">DFQ27_007446</name>
</gene>
<reference evidence="8" key="1">
    <citation type="journal article" date="2020" name="Fungal Divers.">
        <title>Resolving the Mortierellaceae phylogeny through synthesis of multi-gene phylogenetics and phylogenomics.</title>
        <authorList>
            <person name="Vandepol N."/>
            <person name="Liber J."/>
            <person name="Desiro A."/>
            <person name="Na H."/>
            <person name="Kennedy M."/>
            <person name="Barry K."/>
            <person name="Grigoriev I.V."/>
            <person name="Miller A.N."/>
            <person name="O'Donnell K."/>
            <person name="Stajich J.E."/>
            <person name="Bonito G."/>
        </authorList>
    </citation>
    <scope>NUCLEOTIDE SEQUENCE</scope>
    <source>
        <strain evidence="8">BC1065</strain>
    </source>
</reference>
<dbReference type="InterPro" id="IPR001245">
    <property type="entry name" value="Ser-Thr/Tyr_kinase_cat_dom"/>
</dbReference>
<dbReference type="SMART" id="SM00220">
    <property type="entry name" value="S_TKc"/>
    <property type="match status" value="2"/>
</dbReference>
<dbReference type="EMBL" id="JAAAJB010000587">
    <property type="protein sequence ID" value="KAG0253371.1"/>
    <property type="molecule type" value="Genomic_DNA"/>
</dbReference>
<evidence type="ECO:0000256" key="6">
    <source>
        <dbReference type="SAM" id="MobiDB-lite"/>
    </source>
</evidence>
<evidence type="ECO:0000256" key="2">
    <source>
        <dbReference type="ARBA" id="ARBA00022741"/>
    </source>
</evidence>
<evidence type="ECO:0000256" key="5">
    <source>
        <dbReference type="PROSITE-ProRule" id="PRU10141"/>
    </source>
</evidence>
<dbReference type="Pfam" id="PF07714">
    <property type="entry name" value="PK_Tyr_Ser-Thr"/>
    <property type="match status" value="2"/>
</dbReference>
<keyword evidence="1" id="KW-0808">Transferase</keyword>
<organism evidence="8 9">
    <name type="scientific">Actinomortierella ambigua</name>
    <dbReference type="NCBI Taxonomy" id="1343610"/>
    <lineage>
        <taxon>Eukaryota</taxon>
        <taxon>Fungi</taxon>
        <taxon>Fungi incertae sedis</taxon>
        <taxon>Mucoromycota</taxon>
        <taxon>Mortierellomycotina</taxon>
        <taxon>Mortierellomycetes</taxon>
        <taxon>Mortierellales</taxon>
        <taxon>Mortierellaceae</taxon>
        <taxon>Actinomortierella</taxon>
    </lineage>
</organism>
<proteinExistence type="inferred from homology"/>
<dbReference type="GO" id="GO:0004674">
    <property type="term" value="F:protein serine/threonine kinase activity"/>
    <property type="evidence" value="ECO:0007669"/>
    <property type="project" value="UniProtKB-KW"/>
</dbReference>
<evidence type="ECO:0000256" key="1">
    <source>
        <dbReference type="ARBA" id="ARBA00022527"/>
    </source>
</evidence>
<dbReference type="PRINTS" id="PR00109">
    <property type="entry name" value="TYRKINASE"/>
</dbReference>
<dbReference type="InterPro" id="IPR050767">
    <property type="entry name" value="Sel1_AlgK"/>
</dbReference>
<feature type="compositionally biased region" description="Acidic residues" evidence="6">
    <location>
        <begin position="1048"/>
        <end position="1068"/>
    </location>
</feature>
<keyword evidence="2 5" id="KW-0547">Nucleotide-binding</keyword>
<dbReference type="InterPro" id="IPR006597">
    <property type="entry name" value="Sel1-like"/>
</dbReference>
<feature type="binding site" evidence="5">
    <location>
        <position position="42"/>
    </location>
    <ligand>
        <name>ATP</name>
        <dbReference type="ChEBI" id="CHEBI:30616"/>
    </ligand>
</feature>
<keyword evidence="1" id="KW-0723">Serine/threonine-protein kinase</keyword>
<dbReference type="SMART" id="SM00671">
    <property type="entry name" value="SEL1"/>
    <property type="match status" value="11"/>
</dbReference>
<protein>
    <recommendedName>
        <fullName evidence="7">Protein kinase domain-containing protein</fullName>
    </recommendedName>
</protein>
<dbReference type="InterPro" id="IPR011009">
    <property type="entry name" value="Kinase-like_dom_sf"/>
</dbReference>
<keyword evidence="1" id="KW-0418">Kinase</keyword>
<dbReference type="PROSITE" id="PS00107">
    <property type="entry name" value="PROTEIN_KINASE_ATP"/>
    <property type="match status" value="1"/>
</dbReference>
<evidence type="ECO:0000313" key="9">
    <source>
        <dbReference type="Proteomes" id="UP000807716"/>
    </source>
</evidence>